<dbReference type="EMBL" id="PKHE01000013">
    <property type="protein sequence ID" value="PKY88553.1"/>
    <property type="molecule type" value="Genomic_DNA"/>
</dbReference>
<proteinExistence type="predicted"/>
<dbReference type="AlphaFoldDB" id="A0A2I1JYX4"/>
<dbReference type="PIRSF" id="PIRSF015268">
    <property type="entry name" value="Virulence_RhuM"/>
    <property type="match status" value="1"/>
</dbReference>
<dbReference type="Proteomes" id="UP000234384">
    <property type="component" value="Unassembled WGS sequence"/>
</dbReference>
<name>A0A2I1JYX4_9LACT</name>
<dbReference type="OrthoDB" id="9802752at2"/>
<dbReference type="PANTHER" id="PTHR35810">
    <property type="entry name" value="CYTOPLASMIC PROTEIN-RELATED"/>
    <property type="match status" value="1"/>
</dbReference>
<organism evidence="1 2">
    <name type="scientific">Falseniella ignava</name>
    <dbReference type="NCBI Taxonomy" id="137730"/>
    <lineage>
        <taxon>Bacteria</taxon>
        <taxon>Bacillati</taxon>
        <taxon>Bacillota</taxon>
        <taxon>Bacilli</taxon>
        <taxon>Lactobacillales</taxon>
        <taxon>Aerococcaceae</taxon>
        <taxon>Falseniella</taxon>
    </lineage>
</organism>
<dbReference type="PANTHER" id="PTHR35810:SF1">
    <property type="entry name" value="CYTOPLASMIC PROTEIN"/>
    <property type="match status" value="1"/>
</dbReference>
<accession>A0A2I1JYX4</accession>
<dbReference type="Pfam" id="PF13310">
    <property type="entry name" value="Virulence_RhuM"/>
    <property type="match status" value="1"/>
</dbReference>
<sequence length="337" mass="40082">MKQLPILLYETAKENIYVDVYFKDETFWMSQKMMADLFEVGVPAISKHLQNIYAEEELELSSTVSKMEIVRLEGSRQVKRDVDFYNLDAIIAVGYRVNSKQATRFRQWATRTLKEYITKGFVLNDEFLKNGQAFDQDYFDELLERIREIRASERRAYQKITDVFQQCSYDYDKNSDITRQFYAFVQNKLHYAITGSTAVEIIYNKADADKKYMGLTTWKNSPDGKILKSDTQVAKNYLSEEELRKLNRLVTMFIDYAELMAEDNILMSMRDWADQTDNFLKMNRREVLDHKGTISREQALEKTSQEYEKFRMIQDRNYLSDFDKLQEELSKYERKES</sequence>
<reference evidence="1 2" key="1">
    <citation type="submission" date="2017-12" db="EMBL/GenBank/DDBJ databases">
        <title>Phylogenetic diversity of female urinary microbiome.</title>
        <authorList>
            <person name="Thomas-White K."/>
            <person name="Wolfe A.J."/>
        </authorList>
    </citation>
    <scope>NUCLEOTIDE SEQUENCE [LARGE SCALE GENOMIC DNA]</scope>
    <source>
        <strain evidence="1 2">UMB0898</strain>
    </source>
</reference>
<protein>
    <submittedName>
        <fullName evidence="1">Cell filamentation protein Fic</fullName>
    </submittedName>
</protein>
<dbReference type="InterPro" id="IPR011204">
    <property type="entry name" value="Virulence_RhuM-like"/>
</dbReference>
<comment type="caution">
    <text evidence="1">The sequence shown here is derived from an EMBL/GenBank/DDBJ whole genome shotgun (WGS) entry which is preliminary data.</text>
</comment>
<evidence type="ECO:0000313" key="2">
    <source>
        <dbReference type="Proteomes" id="UP000234384"/>
    </source>
</evidence>
<evidence type="ECO:0000313" key="1">
    <source>
        <dbReference type="EMBL" id="PKY88553.1"/>
    </source>
</evidence>
<gene>
    <name evidence="1" type="ORF">CYJ57_05330</name>
</gene>